<organism evidence="7">
    <name type="scientific">Hydractinia echinata</name>
    <name type="common">Snail fur</name>
    <name type="synonym">Hermit crab hydroid</name>
    <dbReference type="NCBI Taxonomy" id="3283270"/>
    <lineage>
        <taxon>Eukaryota</taxon>
        <taxon>Metazoa</taxon>
        <taxon>Cnidaria</taxon>
        <taxon>Anthozoa</taxon>
        <taxon>Octocorallia</taxon>
        <taxon>Malacalcyonacea</taxon>
        <taxon>Cladiellidae</taxon>
        <taxon>Klyxum</taxon>
    </lineage>
</organism>
<dbReference type="AlphaFoldDB" id="K4MQL3"/>
<evidence type="ECO:0000256" key="1">
    <source>
        <dbReference type="ARBA" id="ARBA00004123"/>
    </source>
</evidence>
<dbReference type="PANTHER" id="PTHR23349">
    <property type="entry name" value="BASIC HELIX-LOOP-HELIX TRANSCRIPTION FACTOR, TWIST"/>
    <property type="match status" value="1"/>
</dbReference>
<dbReference type="EMBL" id="JX486118">
    <property type="protein sequence ID" value="AFV31436.1"/>
    <property type="molecule type" value="mRNA"/>
</dbReference>
<dbReference type="GO" id="GO:0007399">
    <property type="term" value="P:nervous system development"/>
    <property type="evidence" value="ECO:0007669"/>
    <property type="project" value="UniProtKB-KW"/>
</dbReference>
<evidence type="ECO:0000256" key="3">
    <source>
        <dbReference type="ARBA" id="ARBA00023125"/>
    </source>
</evidence>
<accession>K4MQL3</accession>
<feature type="domain" description="BHLH" evidence="6">
    <location>
        <begin position="69"/>
        <end position="121"/>
    </location>
</feature>
<evidence type="ECO:0000256" key="4">
    <source>
        <dbReference type="ARBA" id="ARBA00023242"/>
    </source>
</evidence>
<dbReference type="GO" id="GO:0000977">
    <property type="term" value="F:RNA polymerase II transcription regulatory region sequence-specific DNA binding"/>
    <property type="evidence" value="ECO:0007669"/>
    <property type="project" value="TreeGrafter"/>
</dbReference>
<dbReference type="PROSITE" id="PS50888">
    <property type="entry name" value="BHLH"/>
    <property type="match status" value="1"/>
</dbReference>
<protein>
    <submittedName>
        <fullName evidence="7">Ash</fullName>
    </submittedName>
</protein>
<proteinExistence type="evidence at transcript level"/>
<dbReference type="GO" id="GO:0005634">
    <property type="term" value="C:nucleus"/>
    <property type="evidence" value="ECO:0007669"/>
    <property type="project" value="UniProtKB-SubCell"/>
</dbReference>
<evidence type="ECO:0000256" key="5">
    <source>
        <dbReference type="SAM" id="MobiDB-lite"/>
    </source>
</evidence>
<evidence type="ECO:0000256" key="2">
    <source>
        <dbReference type="ARBA" id="ARBA00022902"/>
    </source>
</evidence>
<keyword evidence="2" id="KW-0524">Neurogenesis</keyword>
<keyword evidence="3" id="KW-0238">DNA-binding</keyword>
<reference evidence="7" key="1">
    <citation type="journal article" date="2013" name="J. Cell Sci.">
        <title>Novel roles for Nanos in neural cell fate determination revealed by studies in a cnidarian.</title>
        <authorList>
            <person name="Kanska J."/>
            <person name="Frank U."/>
        </authorList>
    </citation>
    <scope>NUCLEOTIDE SEQUENCE</scope>
</reference>
<dbReference type="Gene3D" id="4.10.280.10">
    <property type="entry name" value="Helix-loop-helix DNA-binding domain"/>
    <property type="match status" value="1"/>
</dbReference>
<dbReference type="SMART" id="SM00353">
    <property type="entry name" value="HLH"/>
    <property type="match status" value="1"/>
</dbReference>
<name>K4MQL3_HYDEC</name>
<dbReference type="InterPro" id="IPR011598">
    <property type="entry name" value="bHLH_dom"/>
</dbReference>
<evidence type="ECO:0000259" key="6">
    <source>
        <dbReference type="PROSITE" id="PS50888"/>
    </source>
</evidence>
<evidence type="ECO:0000313" key="7">
    <source>
        <dbReference type="EMBL" id="AFV31436.1"/>
    </source>
</evidence>
<dbReference type="Pfam" id="PF00010">
    <property type="entry name" value="HLH"/>
    <property type="match status" value="1"/>
</dbReference>
<feature type="compositionally biased region" description="Basic and acidic residues" evidence="5">
    <location>
        <begin position="151"/>
        <end position="160"/>
    </location>
</feature>
<dbReference type="CDD" id="cd11418">
    <property type="entry name" value="bHLH_TS_ASCL"/>
    <property type="match status" value="1"/>
</dbReference>
<dbReference type="InterPro" id="IPR050283">
    <property type="entry name" value="E-box_TF_Regulators"/>
</dbReference>
<dbReference type="GO" id="GO:0000981">
    <property type="term" value="F:DNA-binding transcription factor activity, RNA polymerase II-specific"/>
    <property type="evidence" value="ECO:0007669"/>
    <property type="project" value="TreeGrafter"/>
</dbReference>
<dbReference type="SUPFAM" id="SSF47459">
    <property type="entry name" value="HLH, helix-loop-helix DNA-binding domain"/>
    <property type="match status" value="1"/>
</dbReference>
<dbReference type="FunFam" id="4.10.280.10:FF:000029">
    <property type="entry name" value="Achaete-scute family bHLH transcription factor 1"/>
    <property type="match status" value="1"/>
</dbReference>
<dbReference type="InterPro" id="IPR036638">
    <property type="entry name" value="HLH_DNA-bd_sf"/>
</dbReference>
<dbReference type="GO" id="GO:0046983">
    <property type="term" value="F:protein dimerization activity"/>
    <property type="evidence" value="ECO:0007669"/>
    <property type="project" value="InterPro"/>
</dbReference>
<sequence>MMQLLYSKPIMNVNFINGPMLVNNSQLFAKYEHIGYSLPMMSPRMHLPMDAKPRKRRTNHSLVATMDPVAVARRNERERNRVKQVNDGFDSLRKKVPFLPDKKKLSKVEILRYAMMYIRDLKSIVEEYDRNNVNKRKNSESSNLSEEDSIEDRNELPSSS</sequence>
<feature type="region of interest" description="Disordered" evidence="5">
    <location>
        <begin position="134"/>
        <end position="160"/>
    </location>
</feature>
<dbReference type="PANTHER" id="PTHR23349:SF108">
    <property type="entry name" value="BHLH DOMAIN-CONTAINING PROTEIN"/>
    <property type="match status" value="1"/>
</dbReference>
<keyword evidence="4" id="KW-0539">Nucleus</keyword>
<comment type="subcellular location">
    <subcellularLocation>
        <location evidence="1">Nucleus</location>
    </subcellularLocation>
</comment>